<organism evidence="2 3">
    <name type="scientific">Pieris macdunnoughi</name>
    <dbReference type="NCBI Taxonomy" id="345717"/>
    <lineage>
        <taxon>Eukaryota</taxon>
        <taxon>Metazoa</taxon>
        <taxon>Ecdysozoa</taxon>
        <taxon>Arthropoda</taxon>
        <taxon>Hexapoda</taxon>
        <taxon>Insecta</taxon>
        <taxon>Pterygota</taxon>
        <taxon>Neoptera</taxon>
        <taxon>Endopterygota</taxon>
        <taxon>Lepidoptera</taxon>
        <taxon>Glossata</taxon>
        <taxon>Ditrysia</taxon>
        <taxon>Papilionoidea</taxon>
        <taxon>Pieridae</taxon>
        <taxon>Pierinae</taxon>
        <taxon>Pieris</taxon>
    </lineage>
</organism>
<evidence type="ECO:0000313" key="2">
    <source>
        <dbReference type="EMBL" id="CAF4883284.1"/>
    </source>
</evidence>
<evidence type="ECO:0000256" key="1">
    <source>
        <dbReference type="SAM" id="Phobius"/>
    </source>
</evidence>
<name>A0A821U4E8_9NEOP</name>
<keyword evidence="1" id="KW-0472">Membrane</keyword>
<dbReference type="Proteomes" id="UP000663880">
    <property type="component" value="Unassembled WGS sequence"/>
</dbReference>
<comment type="caution">
    <text evidence="2">The sequence shown here is derived from an EMBL/GenBank/DDBJ whole genome shotgun (WGS) entry which is preliminary data.</text>
</comment>
<dbReference type="AlphaFoldDB" id="A0A821U4E8"/>
<evidence type="ECO:0008006" key="4">
    <source>
        <dbReference type="Google" id="ProtNLM"/>
    </source>
</evidence>
<protein>
    <recommendedName>
        <fullName evidence="4">Peptidase S1 domain-containing protein</fullName>
    </recommendedName>
</protein>
<evidence type="ECO:0000313" key="3">
    <source>
        <dbReference type="Proteomes" id="UP000663880"/>
    </source>
</evidence>
<dbReference type="SUPFAM" id="SSF50494">
    <property type="entry name" value="Trypsin-like serine proteases"/>
    <property type="match status" value="1"/>
</dbReference>
<feature type="transmembrane region" description="Helical" evidence="1">
    <location>
        <begin position="40"/>
        <end position="63"/>
    </location>
</feature>
<reference evidence="2" key="1">
    <citation type="submission" date="2021-02" db="EMBL/GenBank/DDBJ databases">
        <authorList>
            <person name="Steward A R."/>
        </authorList>
    </citation>
    <scope>NUCLEOTIDE SEQUENCE</scope>
</reference>
<proteinExistence type="predicted"/>
<sequence>MENTENNMALYENDLECNDQEYKHDFITLPWDDRTRKSKISVALLLASILIATLAIVANNFIVHYKNFDSKALSAETNINCNLVKVDTYQYVARIRSVVNLELICVGAVLSQSSVLANELCLRSGPIRLHLGSPTDPQCKKGFPVDVFEVIPHDGVITKALVLLSSFEDLSRCATYIKIGKNINFKNKALIIGRPFRGGRSLSLQLVTVDNIDNSTDVGNFKYDSVICVKDLDKCPVRAGDLLVQEGLLYGLASTSVNDRGLKQAVCFANLTLVYKELKLLDATIG</sequence>
<dbReference type="OrthoDB" id="7468684at2759"/>
<accession>A0A821U4E8</accession>
<dbReference type="InterPro" id="IPR009003">
    <property type="entry name" value="Peptidase_S1_PA"/>
</dbReference>
<keyword evidence="1" id="KW-0812">Transmembrane</keyword>
<dbReference type="EMBL" id="CAJOBZ010000028">
    <property type="protein sequence ID" value="CAF4883284.1"/>
    <property type="molecule type" value="Genomic_DNA"/>
</dbReference>
<keyword evidence="1" id="KW-1133">Transmembrane helix</keyword>
<gene>
    <name evidence="2" type="ORF">PMACD_LOCUS9802</name>
</gene>
<keyword evidence="3" id="KW-1185">Reference proteome</keyword>